<dbReference type="NCBIfam" id="TIGR03296">
    <property type="entry name" value="M6dom_TIGR03296"/>
    <property type="match status" value="1"/>
</dbReference>
<accession>A0ABR1U3J3</accession>
<evidence type="ECO:0000313" key="2">
    <source>
        <dbReference type="Proteomes" id="UP001446871"/>
    </source>
</evidence>
<dbReference type="Proteomes" id="UP001446871">
    <property type="component" value="Unassembled WGS sequence"/>
</dbReference>
<comment type="caution">
    <text evidence="1">The sequence shown here is derived from an EMBL/GenBank/DDBJ whole genome shotgun (WGS) entry which is preliminary data.</text>
</comment>
<organism evidence="1 2">
    <name type="scientific">Apiospora saccharicola</name>
    <dbReference type="NCBI Taxonomy" id="335842"/>
    <lineage>
        <taxon>Eukaryota</taxon>
        <taxon>Fungi</taxon>
        <taxon>Dikarya</taxon>
        <taxon>Ascomycota</taxon>
        <taxon>Pezizomycotina</taxon>
        <taxon>Sordariomycetes</taxon>
        <taxon>Xylariomycetidae</taxon>
        <taxon>Amphisphaeriales</taxon>
        <taxon>Apiosporaceae</taxon>
        <taxon>Apiospora</taxon>
    </lineage>
</organism>
<name>A0ABR1U3J3_9PEZI</name>
<gene>
    <name evidence="1" type="ORF">PG996_012032</name>
</gene>
<keyword evidence="2" id="KW-1185">Reference proteome</keyword>
<dbReference type="InterPro" id="IPR008757">
    <property type="entry name" value="Peptidase_M6-like_domain"/>
</dbReference>
<evidence type="ECO:0008006" key="3">
    <source>
        <dbReference type="Google" id="ProtNLM"/>
    </source>
</evidence>
<sequence length="417" mass="44621">MPTSATPSAYSAGAANPSTEACKLAAGADLGFDLSSGAVPPGSSVVRGWMMFIDFPDAEAGGYTPQGVYDNSVAAASAWYQTSSYGRLSLNVSADVDRVYRMAKPSTAYNWANTGTSYHQLVLVEDALDAYMQAHGIADAKDLPAHLPDMDVLYVVTPPNTPNFDTSYGSRYPAQTRSHNGTDGQVVEGAQVAKAHVAFGTGFFRQETREDGSGVNPAKIFVHETAHTLGLSDYYPINNNLTEGEWVGGFSIMGAIGEQAPDMFAFDKWRLGWLDDSAVQCLTTKNSSTTHVLQPLEADADAAAGFGLRAVMIPTSSTTALVAEARTTKGNDASFCGVGVLLYTIDTNVRSGYGPVRVVNTLDSELRWCGGYSLNESPLSFVKYRSPSKTIEELGVTVTLMEHDESADTWTIKVDYN</sequence>
<evidence type="ECO:0000313" key="1">
    <source>
        <dbReference type="EMBL" id="KAK8052731.1"/>
    </source>
</evidence>
<protein>
    <recommendedName>
        <fullName evidence="3">M6 family metalloprotease domain-containing protein</fullName>
    </recommendedName>
</protein>
<dbReference type="PANTHER" id="PTHR41775:SF1">
    <property type="entry name" value="PEPTIDASE M6-LIKE DOMAIN-CONTAINING PROTEIN"/>
    <property type="match status" value="1"/>
</dbReference>
<dbReference type="PANTHER" id="PTHR41775">
    <property type="entry name" value="SECRETED PROTEIN-RELATED"/>
    <property type="match status" value="1"/>
</dbReference>
<dbReference type="EMBL" id="JAQQWM010000008">
    <property type="protein sequence ID" value="KAK8052731.1"/>
    <property type="molecule type" value="Genomic_DNA"/>
</dbReference>
<reference evidence="1 2" key="1">
    <citation type="submission" date="2023-01" db="EMBL/GenBank/DDBJ databases">
        <title>Analysis of 21 Apiospora genomes using comparative genomics revels a genus with tremendous synthesis potential of carbohydrate active enzymes and secondary metabolites.</title>
        <authorList>
            <person name="Sorensen T."/>
        </authorList>
    </citation>
    <scope>NUCLEOTIDE SEQUENCE [LARGE SCALE GENOMIC DNA]</scope>
    <source>
        <strain evidence="1 2">CBS 83171</strain>
    </source>
</reference>
<proteinExistence type="predicted"/>